<evidence type="ECO:0000313" key="2">
    <source>
        <dbReference type="EMBL" id="WTT19876.1"/>
    </source>
</evidence>
<dbReference type="InterPro" id="IPR027417">
    <property type="entry name" value="P-loop_NTPase"/>
</dbReference>
<reference evidence="2" key="1">
    <citation type="submission" date="2022-10" db="EMBL/GenBank/DDBJ databases">
        <title>The complete genomes of actinobacterial strains from the NBC collection.</title>
        <authorList>
            <person name="Joergensen T.S."/>
            <person name="Alvarez Arevalo M."/>
            <person name="Sterndorff E.B."/>
            <person name="Faurdal D."/>
            <person name="Vuksanovic O."/>
            <person name="Mourched A.-S."/>
            <person name="Charusanti P."/>
            <person name="Shaw S."/>
            <person name="Blin K."/>
            <person name="Weber T."/>
        </authorList>
    </citation>
    <scope>NUCLEOTIDE SEQUENCE</scope>
    <source>
        <strain evidence="2">NBC_00093</strain>
    </source>
</reference>
<dbReference type="EMBL" id="CP108222">
    <property type="protein sequence ID" value="WTT19876.1"/>
    <property type="molecule type" value="Genomic_DNA"/>
</dbReference>
<evidence type="ECO:0000256" key="1">
    <source>
        <dbReference type="SAM" id="MobiDB-lite"/>
    </source>
</evidence>
<gene>
    <name evidence="2" type="ORF">OHA22_32300</name>
</gene>
<dbReference type="Gene3D" id="3.40.50.300">
    <property type="entry name" value="P-loop containing nucleotide triphosphate hydrolases"/>
    <property type="match status" value="1"/>
</dbReference>
<organism evidence="2">
    <name type="scientific">Streptomyces sp. NBC_00093</name>
    <dbReference type="NCBI Taxonomy" id="2975649"/>
    <lineage>
        <taxon>Bacteria</taxon>
        <taxon>Bacillati</taxon>
        <taxon>Actinomycetota</taxon>
        <taxon>Actinomycetes</taxon>
        <taxon>Kitasatosporales</taxon>
        <taxon>Streptomycetaceae</taxon>
        <taxon>Streptomyces</taxon>
    </lineage>
</organism>
<dbReference type="AlphaFoldDB" id="A0AAU2A8J3"/>
<name>A0AAU2A8J3_9ACTN</name>
<sequence>MTTSALGLAAGWPSAGQPVVVECDPAGGDLVARFRLETAPGLMSLAAAARHSTETGLIWQHTQRLPGGLPVIVGPTGAIQAGASLAQLVQSGTRVLRQAADRAGTVVIADCGRLAPDSPALEVVREADVTLLLARARDDALAHVATQWHTAARWSQRPCFVLVGEGYPSDEVARELDVEVMARIPQDSKGAAALGGQPGRRAAPARSPLGQAMARLAALTVSRAFTPPAWVQRAQAVGLDPRGQSVDALKRQAGDPGQAWGEARR</sequence>
<accession>A0AAU2A8J3</accession>
<feature type="region of interest" description="Disordered" evidence="1">
    <location>
        <begin position="241"/>
        <end position="265"/>
    </location>
</feature>
<proteinExistence type="predicted"/>
<dbReference type="SUPFAM" id="SSF52540">
    <property type="entry name" value="P-loop containing nucleoside triphosphate hydrolases"/>
    <property type="match status" value="1"/>
</dbReference>
<protein>
    <submittedName>
        <fullName evidence="2">Uncharacterized protein</fullName>
    </submittedName>
</protein>